<dbReference type="AlphaFoldDB" id="A0A9X9QD61"/>
<dbReference type="EMBL" id="LR026989">
    <property type="protein sequence ID" value="VDB88371.1"/>
    <property type="molecule type" value="Genomic_DNA"/>
</dbReference>
<accession>A0A9X9QD61</accession>
<dbReference type="InterPro" id="IPR011009">
    <property type="entry name" value="Kinase-like_dom_sf"/>
</dbReference>
<dbReference type="Proteomes" id="UP000324639">
    <property type="component" value="Chromosome Bgt_-06"/>
</dbReference>
<evidence type="ECO:0000313" key="3">
    <source>
        <dbReference type="EMBL" id="VDB88371.1"/>
    </source>
</evidence>
<dbReference type="PANTHER" id="PTHR38248:SF2">
    <property type="entry name" value="FUNK1 11"/>
    <property type="match status" value="1"/>
</dbReference>
<feature type="transmembrane region" description="Helical" evidence="1">
    <location>
        <begin position="741"/>
        <end position="762"/>
    </location>
</feature>
<dbReference type="GO" id="GO:0004672">
    <property type="term" value="F:protein kinase activity"/>
    <property type="evidence" value="ECO:0007669"/>
    <property type="project" value="InterPro"/>
</dbReference>
<keyword evidence="1" id="KW-0472">Membrane</keyword>
<evidence type="ECO:0000313" key="4">
    <source>
        <dbReference type="Proteomes" id="UP000324639"/>
    </source>
</evidence>
<proteinExistence type="predicted"/>
<gene>
    <name evidence="3" type="ORF">BGT96224V316_LOCUS4543</name>
</gene>
<reference evidence="3 4" key="1">
    <citation type="submission" date="2018-08" db="EMBL/GenBank/DDBJ databases">
        <authorList>
            <person name="Muller C M."/>
        </authorList>
    </citation>
    <scope>NUCLEOTIDE SEQUENCE [LARGE SCALE GENOMIC DNA]</scope>
</reference>
<dbReference type="InterPro" id="IPR000719">
    <property type="entry name" value="Prot_kinase_dom"/>
</dbReference>
<dbReference type="PROSITE" id="PS50011">
    <property type="entry name" value="PROTEIN_KINASE_DOM"/>
    <property type="match status" value="1"/>
</dbReference>
<evidence type="ECO:0000259" key="2">
    <source>
        <dbReference type="PROSITE" id="PS50011"/>
    </source>
</evidence>
<dbReference type="GO" id="GO:0005524">
    <property type="term" value="F:ATP binding"/>
    <property type="evidence" value="ECO:0007669"/>
    <property type="project" value="InterPro"/>
</dbReference>
<keyword evidence="1" id="KW-1133">Transmembrane helix</keyword>
<feature type="domain" description="Protein kinase" evidence="2">
    <location>
        <begin position="340"/>
        <end position="710"/>
    </location>
</feature>
<dbReference type="Pfam" id="PF17667">
    <property type="entry name" value="Pkinase_fungal"/>
    <property type="match status" value="1"/>
</dbReference>
<keyword evidence="4" id="KW-1185">Reference proteome</keyword>
<name>A0A9X9QD61_BLUGR</name>
<sequence>MEVPAELLAYTNRNPLETTLNRFRSTFDTSSNPIDVILILFLDLLRDTIHLDQSPDNMAIKELLSKLIPKLSTNQNPVSEFSDLVALINSYAGDHEIWSIAIQIADRINKEYQPTNSVPLTSVAKKECSKITNSASASELVGDNANATLVTMALKHELRDKTYRNIDQFWELNFENKSWSKTTTQIWKSYSEDCQRGIGNVFSDYMDEKAVRRWMHAFRDRYLIQLMKSSNKSEKNGPAAQRDQRKPHVRGKFCYISKPSEHNGGLNDCQVDIFMKSSDVADSVENKWRDIRVVGEISSSNEHLADRIHLLMRYMREIFYSQPLRRFAHGFCLHKNHMELWIVDRAGAYSSGEIDVSKSQEKLIRALSSYMLMSDEDLGLDSITSYDSDGRCFVTVPNAKTSVERIEVNPLPITRPETIVSRGTTCLETKDSMYMLKFSWSTESVESETKIFKSVKDVTGVIKLNYSSDLYDIDDHRMEMKFTEDKKWDIYFGDRTLYHSVSTGSQGRKSYIQSKLIYAKFSPAGRPLQSSSTVREFVHGIRNAIIGHRNLYERGIIHGNISARNIILTKADVRGASEGILTGLDKALYRQEKKGKKQRERLTGTRKYMALELLEAIDEKEYTLKQTYRHDLESFFYVLIAGCMSYCRKKAPKHLQYWHSDNTRFCFTSKQSDIILHFQKKILNYFTPVFECVQELALSLRQILFDDKSVGYGTPENPNVLYDPIIRAFDDTIRKLEGEKVFNSSLIMVLLFICLLTLSIMFDS</sequence>
<dbReference type="PANTHER" id="PTHR38248">
    <property type="entry name" value="FUNK1 6"/>
    <property type="match status" value="1"/>
</dbReference>
<evidence type="ECO:0000256" key="1">
    <source>
        <dbReference type="SAM" id="Phobius"/>
    </source>
</evidence>
<dbReference type="InterPro" id="IPR040976">
    <property type="entry name" value="Pkinase_fungal"/>
</dbReference>
<organism evidence="3 4">
    <name type="scientific">Blumeria graminis f. sp. tritici</name>
    <dbReference type="NCBI Taxonomy" id="62690"/>
    <lineage>
        <taxon>Eukaryota</taxon>
        <taxon>Fungi</taxon>
        <taxon>Dikarya</taxon>
        <taxon>Ascomycota</taxon>
        <taxon>Pezizomycotina</taxon>
        <taxon>Leotiomycetes</taxon>
        <taxon>Erysiphales</taxon>
        <taxon>Erysiphaceae</taxon>
        <taxon>Blumeria</taxon>
    </lineage>
</organism>
<keyword evidence="1" id="KW-0812">Transmembrane</keyword>
<dbReference type="SUPFAM" id="SSF56112">
    <property type="entry name" value="Protein kinase-like (PK-like)"/>
    <property type="match status" value="1"/>
</dbReference>
<dbReference type="Gene3D" id="1.10.510.10">
    <property type="entry name" value="Transferase(Phosphotransferase) domain 1"/>
    <property type="match status" value="1"/>
</dbReference>
<protein>
    <submittedName>
        <fullName evidence="3">Bgt-50668</fullName>
    </submittedName>
</protein>